<reference evidence="1" key="1">
    <citation type="submission" date="2019-10" db="EMBL/GenBank/DDBJ databases">
        <authorList>
            <consortium name="DOE Joint Genome Institute"/>
            <person name="Kuo A."/>
            <person name="Miyauchi S."/>
            <person name="Kiss E."/>
            <person name="Drula E."/>
            <person name="Kohler A."/>
            <person name="Sanchez-Garcia M."/>
            <person name="Andreopoulos B."/>
            <person name="Barry K.W."/>
            <person name="Bonito G."/>
            <person name="Buee M."/>
            <person name="Carver A."/>
            <person name="Chen C."/>
            <person name="Cichocki N."/>
            <person name="Clum A."/>
            <person name="Culley D."/>
            <person name="Crous P.W."/>
            <person name="Fauchery L."/>
            <person name="Girlanda M."/>
            <person name="Hayes R."/>
            <person name="Keri Z."/>
            <person name="Labutti K."/>
            <person name="Lipzen A."/>
            <person name="Lombard V."/>
            <person name="Magnuson J."/>
            <person name="Maillard F."/>
            <person name="Morin E."/>
            <person name="Murat C."/>
            <person name="Nolan M."/>
            <person name="Ohm R."/>
            <person name="Pangilinan J."/>
            <person name="Pereira M."/>
            <person name="Perotto S."/>
            <person name="Peter M."/>
            <person name="Riley R."/>
            <person name="Sitrit Y."/>
            <person name="Stielow B."/>
            <person name="Szollosi G."/>
            <person name="Zifcakova L."/>
            <person name="Stursova M."/>
            <person name="Spatafora J.W."/>
            <person name="Tedersoo L."/>
            <person name="Vaario L.-M."/>
            <person name="Yamada A."/>
            <person name="Yan M."/>
            <person name="Wang P."/>
            <person name="Xu J."/>
            <person name="Bruns T."/>
            <person name="Baldrian P."/>
            <person name="Vilgalys R."/>
            <person name="Henrissat B."/>
            <person name="Grigoriev I.V."/>
            <person name="Hibbett D."/>
            <person name="Nagy L.G."/>
            <person name="Martin F.M."/>
        </authorList>
    </citation>
    <scope>NUCLEOTIDE SEQUENCE</scope>
    <source>
        <strain evidence="1">P2</strain>
    </source>
</reference>
<dbReference type="EMBL" id="MU118043">
    <property type="protein sequence ID" value="KAF9646999.1"/>
    <property type="molecule type" value="Genomic_DNA"/>
</dbReference>
<organism evidence="1 2">
    <name type="scientific">Thelephora ganbajun</name>
    <name type="common">Ganba fungus</name>
    <dbReference type="NCBI Taxonomy" id="370292"/>
    <lineage>
        <taxon>Eukaryota</taxon>
        <taxon>Fungi</taxon>
        <taxon>Dikarya</taxon>
        <taxon>Basidiomycota</taxon>
        <taxon>Agaricomycotina</taxon>
        <taxon>Agaricomycetes</taxon>
        <taxon>Thelephorales</taxon>
        <taxon>Thelephoraceae</taxon>
        <taxon>Thelephora</taxon>
    </lineage>
</organism>
<protein>
    <submittedName>
        <fullName evidence="1">Uncharacterized protein</fullName>
    </submittedName>
</protein>
<accession>A0ACB6ZBR6</accession>
<reference evidence="1" key="2">
    <citation type="journal article" date="2020" name="Nat. Commun.">
        <title>Large-scale genome sequencing of mycorrhizal fungi provides insights into the early evolution of symbiotic traits.</title>
        <authorList>
            <person name="Miyauchi S."/>
            <person name="Kiss E."/>
            <person name="Kuo A."/>
            <person name="Drula E."/>
            <person name="Kohler A."/>
            <person name="Sanchez-Garcia M."/>
            <person name="Morin E."/>
            <person name="Andreopoulos B."/>
            <person name="Barry K.W."/>
            <person name="Bonito G."/>
            <person name="Buee M."/>
            <person name="Carver A."/>
            <person name="Chen C."/>
            <person name="Cichocki N."/>
            <person name="Clum A."/>
            <person name="Culley D."/>
            <person name="Crous P.W."/>
            <person name="Fauchery L."/>
            <person name="Girlanda M."/>
            <person name="Hayes R.D."/>
            <person name="Keri Z."/>
            <person name="LaButti K."/>
            <person name="Lipzen A."/>
            <person name="Lombard V."/>
            <person name="Magnuson J."/>
            <person name="Maillard F."/>
            <person name="Murat C."/>
            <person name="Nolan M."/>
            <person name="Ohm R.A."/>
            <person name="Pangilinan J."/>
            <person name="Pereira M.F."/>
            <person name="Perotto S."/>
            <person name="Peter M."/>
            <person name="Pfister S."/>
            <person name="Riley R."/>
            <person name="Sitrit Y."/>
            <person name="Stielow J.B."/>
            <person name="Szollosi G."/>
            <person name="Zifcakova L."/>
            <person name="Stursova M."/>
            <person name="Spatafora J.W."/>
            <person name="Tedersoo L."/>
            <person name="Vaario L.M."/>
            <person name="Yamada A."/>
            <person name="Yan M."/>
            <person name="Wang P."/>
            <person name="Xu J."/>
            <person name="Bruns T."/>
            <person name="Baldrian P."/>
            <person name="Vilgalys R."/>
            <person name="Dunand C."/>
            <person name="Henrissat B."/>
            <person name="Grigoriev I.V."/>
            <person name="Hibbett D."/>
            <person name="Nagy L.G."/>
            <person name="Martin F.M."/>
        </authorList>
    </citation>
    <scope>NUCLEOTIDE SEQUENCE</scope>
    <source>
        <strain evidence="1">P2</strain>
    </source>
</reference>
<evidence type="ECO:0000313" key="2">
    <source>
        <dbReference type="Proteomes" id="UP000886501"/>
    </source>
</evidence>
<evidence type="ECO:0000313" key="1">
    <source>
        <dbReference type="EMBL" id="KAF9646999.1"/>
    </source>
</evidence>
<keyword evidence="2" id="KW-1185">Reference proteome</keyword>
<gene>
    <name evidence="1" type="ORF">BDM02DRAFT_3098874</name>
</gene>
<name>A0ACB6ZBR6_THEGA</name>
<sequence>MFPILKGPQISLVFPELSLMRHLLDIYFDIHNIILPIIHRPTFERSLADKLHERNESFGAVVLLMCAIACRYSDDPRVTHPIVSSTSNTGWNLFNQVDRLRRTRLVGHQLYDAQVYALAAGFLDGLSPPQGPWTMVGVGLRVMQDVGVHRRMHTEKKTLENELWKRCFWVLVIMDRSFSNLLGRSCAIQDEGFDVDLPSSCDDEYLEHPDPGKAFKQPPGIPSKMDYLISMIRLNQILAFSQRTLYSTRKSRLILGYVGNRWENHIVSSLESALGKWADSVPPHRMMLSR</sequence>
<proteinExistence type="predicted"/>
<comment type="caution">
    <text evidence="1">The sequence shown here is derived from an EMBL/GenBank/DDBJ whole genome shotgun (WGS) entry which is preliminary data.</text>
</comment>
<dbReference type="Proteomes" id="UP000886501">
    <property type="component" value="Unassembled WGS sequence"/>
</dbReference>